<dbReference type="GO" id="GO:0005524">
    <property type="term" value="F:ATP binding"/>
    <property type="evidence" value="ECO:0007669"/>
    <property type="project" value="InterPro"/>
</dbReference>
<dbReference type="Pfam" id="PF05192">
    <property type="entry name" value="MutS_III"/>
    <property type="match status" value="1"/>
</dbReference>
<dbReference type="WBParaSite" id="SBAD_0000125501-mRNA-1">
    <property type="protein sequence ID" value="SBAD_0000125501-mRNA-1"/>
    <property type="gene ID" value="SBAD_0000125501"/>
</dbReference>
<dbReference type="InterPro" id="IPR045076">
    <property type="entry name" value="MutS"/>
</dbReference>
<dbReference type="PANTHER" id="PTHR11361:SF35">
    <property type="entry name" value="DNA MISMATCH REPAIR PROTEIN MSH2"/>
    <property type="match status" value="1"/>
</dbReference>
<evidence type="ECO:0000259" key="1">
    <source>
        <dbReference type="SMART" id="SM00533"/>
    </source>
</evidence>
<dbReference type="OrthoDB" id="10252754at2759"/>
<dbReference type="Gene3D" id="3.30.420.110">
    <property type="entry name" value="MutS, connector domain"/>
    <property type="match status" value="1"/>
</dbReference>
<organism evidence="4">
    <name type="scientific">Soboliphyme baturini</name>
    <dbReference type="NCBI Taxonomy" id="241478"/>
    <lineage>
        <taxon>Eukaryota</taxon>
        <taxon>Metazoa</taxon>
        <taxon>Ecdysozoa</taxon>
        <taxon>Nematoda</taxon>
        <taxon>Enoplea</taxon>
        <taxon>Dorylaimia</taxon>
        <taxon>Dioctophymatida</taxon>
        <taxon>Dioctophymatoidea</taxon>
        <taxon>Soboliphymatidae</taxon>
        <taxon>Soboliphyme</taxon>
    </lineage>
</organism>
<protein>
    <submittedName>
        <fullName evidence="4">MUTSd domain-containing protein</fullName>
    </submittedName>
</protein>
<evidence type="ECO:0000313" key="3">
    <source>
        <dbReference type="Proteomes" id="UP000270296"/>
    </source>
</evidence>
<dbReference type="PANTHER" id="PTHR11361">
    <property type="entry name" value="DNA MISMATCH REPAIR PROTEIN MUTS FAMILY MEMBER"/>
    <property type="match status" value="1"/>
</dbReference>
<dbReference type="InterPro" id="IPR036678">
    <property type="entry name" value="MutS_con_dom_sf"/>
</dbReference>
<sequence>MDSDVLKLCLDIVMSGDSSTVHLFDKMDYYVAVDRDAQRIATEIFKTSVVLKKAEIADDEHVTYVNLNRNQFDKAVRVLLSQSQCRIELLRYNSNSAAWQLFARATPGNLSELETVLGDCSDLQDNNRLLAVRVVTEASSSKLKQMAMLVQFDPKEVLAIGTTDPLMRLHLENIAKAADVAFSTAKDSFEPYELVANLNTLLKGQNGSDLNSSTLPQMNLTDAMHSLHALIRYQELTKDDSNSHNFDISTISLGNCMQMNAATVKSLNLNRIGVSSMESLYSVLNHCQTAPGARLLNVWIRTPLLDKDKIVERLDMVEAFVNDGEARPLFHDEYLLHFPDFQKLLRLFATRRAGLQVDLHKVYLSLLELPKFCSALADMNDGVINANFCQPLEKLRDEFSNYLSMVHSTLDLERMEECNELRIKPDFDETLTAVHDQIEELERKITQELNRVAARLDLKDNKSVKLESNDQIGYFFRVNLKVAIVY</sequence>
<feature type="domain" description="DNA mismatch repair protein MutS core" evidence="1">
    <location>
        <begin position="275"/>
        <end position="486"/>
    </location>
</feature>
<reference evidence="2 3" key="2">
    <citation type="submission" date="2018-11" db="EMBL/GenBank/DDBJ databases">
        <authorList>
            <consortium name="Pathogen Informatics"/>
        </authorList>
    </citation>
    <scope>NUCLEOTIDE SEQUENCE [LARGE SCALE GENOMIC DNA]</scope>
</reference>
<reference evidence="4" key="1">
    <citation type="submission" date="2016-06" db="UniProtKB">
        <authorList>
            <consortium name="WormBaseParasite"/>
        </authorList>
    </citation>
    <scope>IDENTIFICATION</scope>
</reference>
<evidence type="ECO:0000313" key="4">
    <source>
        <dbReference type="WBParaSite" id="SBAD_0000125501-mRNA-1"/>
    </source>
</evidence>
<dbReference type="Gene3D" id="1.10.1420.10">
    <property type="match status" value="2"/>
</dbReference>
<dbReference type="SUPFAM" id="SSF48334">
    <property type="entry name" value="DNA repair protein MutS, domain III"/>
    <property type="match status" value="1"/>
</dbReference>
<gene>
    <name evidence="2" type="ORF">SBAD_LOCUS1205</name>
</gene>
<name>A0A183IC61_9BILA</name>
<dbReference type="GO" id="GO:0030983">
    <property type="term" value="F:mismatched DNA binding"/>
    <property type="evidence" value="ECO:0007669"/>
    <property type="project" value="InterPro"/>
</dbReference>
<proteinExistence type="predicted"/>
<dbReference type="Pfam" id="PF01624">
    <property type="entry name" value="MutS_I"/>
    <property type="match status" value="1"/>
</dbReference>
<dbReference type="GO" id="GO:0032301">
    <property type="term" value="C:MutSalpha complex"/>
    <property type="evidence" value="ECO:0007669"/>
    <property type="project" value="TreeGrafter"/>
</dbReference>
<dbReference type="InterPro" id="IPR007695">
    <property type="entry name" value="DNA_mismatch_repair_MutS-lik_N"/>
</dbReference>
<dbReference type="InterPro" id="IPR016151">
    <property type="entry name" value="DNA_mismatch_repair_MutS_N"/>
</dbReference>
<dbReference type="InterPro" id="IPR036187">
    <property type="entry name" value="DNA_mismatch_repair_MutS_sf"/>
</dbReference>
<keyword evidence="3" id="KW-1185">Reference proteome</keyword>
<dbReference type="GO" id="GO:0006298">
    <property type="term" value="P:mismatch repair"/>
    <property type="evidence" value="ECO:0007669"/>
    <property type="project" value="InterPro"/>
</dbReference>
<evidence type="ECO:0000313" key="2">
    <source>
        <dbReference type="EMBL" id="VDO93541.1"/>
    </source>
</evidence>
<dbReference type="GO" id="GO:0140664">
    <property type="term" value="F:ATP-dependent DNA damage sensor activity"/>
    <property type="evidence" value="ECO:0007669"/>
    <property type="project" value="InterPro"/>
</dbReference>
<dbReference type="Gene3D" id="3.40.1170.10">
    <property type="entry name" value="DNA repair protein MutS, domain I"/>
    <property type="match status" value="1"/>
</dbReference>
<dbReference type="EMBL" id="UZAM01006745">
    <property type="protein sequence ID" value="VDO93541.1"/>
    <property type="molecule type" value="Genomic_DNA"/>
</dbReference>
<dbReference type="Proteomes" id="UP000270296">
    <property type="component" value="Unassembled WGS sequence"/>
</dbReference>
<dbReference type="SMART" id="SM00533">
    <property type="entry name" value="MUTSd"/>
    <property type="match status" value="1"/>
</dbReference>
<accession>A0A183IC61</accession>
<dbReference type="InterPro" id="IPR007696">
    <property type="entry name" value="DNA_mismatch_repair_MutS_core"/>
</dbReference>
<dbReference type="GO" id="GO:0006312">
    <property type="term" value="P:mitotic recombination"/>
    <property type="evidence" value="ECO:0007669"/>
    <property type="project" value="TreeGrafter"/>
</dbReference>
<dbReference type="AlphaFoldDB" id="A0A183IC61"/>